<accession>A0ABD1XTG0</accession>
<organism evidence="1 2">
    <name type="scientific">Riccia fluitans</name>
    <dbReference type="NCBI Taxonomy" id="41844"/>
    <lineage>
        <taxon>Eukaryota</taxon>
        <taxon>Viridiplantae</taxon>
        <taxon>Streptophyta</taxon>
        <taxon>Embryophyta</taxon>
        <taxon>Marchantiophyta</taxon>
        <taxon>Marchantiopsida</taxon>
        <taxon>Marchantiidae</taxon>
        <taxon>Marchantiales</taxon>
        <taxon>Ricciaceae</taxon>
        <taxon>Riccia</taxon>
    </lineage>
</organism>
<reference evidence="1 2" key="1">
    <citation type="submission" date="2024-09" db="EMBL/GenBank/DDBJ databases">
        <title>Chromosome-scale assembly of Riccia fluitans.</title>
        <authorList>
            <person name="Paukszto L."/>
            <person name="Sawicki J."/>
            <person name="Karawczyk K."/>
            <person name="Piernik-Szablinska J."/>
            <person name="Szczecinska M."/>
            <person name="Mazdziarz M."/>
        </authorList>
    </citation>
    <scope>NUCLEOTIDE SEQUENCE [LARGE SCALE GENOMIC DNA]</scope>
    <source>
        <strain evidence="1">Rf_01</strain>
        <tissue evidence="1">Aerial parts of the thallus</tissue>
    </source>
</reference>
<dbReference type="EMBL" id="JBHFFA010000007">
    <property type="protein sequence ID" value="KAL2611958.1"/>
    <property type="molecule type" value="Genomic_DNA"/>
</dbReference>
<comment type="caution">
    <text evidence="1">The sequence shown here is derived from an EMBL/GenBank/DDBJ whole genome shotgun (WGS) entry which is preliminary data.</text>
</comment>
<name>A0ABD1XTG0_9MARC</name>
<protein>
    <submittedName>
        <fullName evidence="1">Uncharacterized protein</fullName>
    </submittedName>
</protein>
<evidence type="ECO:0000313" key="1">
    <source>
        <dbReference type="EMBL" id="KAL2611958.1"/>
    </source>
</evidence>
<proteinExistence type="predicted"/>
<dbReference type="AlphaFoldDB" id="A0ABD1XTG0"/>
<dbReference type="Proteomes" id="UP001605036">
    <property type="component" value="Unassembled WGS sequence"/>
</dbReference>
<gene>
    <name evidence="1" type="ORF">R1flu_023650</name>
</gene>
<keyword evidence="2" id="KW-1185">Reference proteome</keyword>
<sequence>MFPRGKQILDQETQLETLGELKNVGSNRRDNNWTVPAGSVLATMANAWLSGSLYHGGNPRRHVNPYLVKVDPNWSKRSDGGNAR</sequence>
<evidence type="ECO:0000313" key="2">
    <source>
        <dbReference type="Proteomes" id="UP001605036"/>
    </source>
</evidence>